<dbReference type="AlphaFoldDB" id="A0A447IB60"/>
<evidence type="ECO:0000313" key="3">
    <source>
        <dbReference type="Proteomes" id="UP000268844"/>
    </source>
</evidence>
<name>A0A447IB60_9HYPH</name>
<protein>
    <recommendedName>
        <fullName evidence="4">DUF4142 domain-containing protein</fullName>
    </recommendedName>
</protein>
<reference evidence="2 3" key="1">
    <citation type="submission" date="2018-12" db="EMBL/GenBank/DDBJ databases">
        <authorList>
            <person name="Criscuolo A."/>
        </authorList>
    </citation>
    <scope>NUCLEOTIDE SEQUENCE [LARGE SCALE GENOMIC DNA]</scope>
    <source>
        <strain evidence="2">ACIP1116281</strain>
    </source>
</reference>
<organism evidence="2 3">
    <name type="scientific">Devosia equisanguinis</name>
    <dbReference type="NCBI Taxonomy" id="2490941"/>
    <lineage>
        <taxon>Bacteria</taxon>
        <taxon>Pseudomonadati</taxon>
        <taxon>Pseudomonadota</taxon>
        <taxon>Alphaproteobacteria</taxon>
        <taxon>Hyphomicrobiales</taxon>
        <taxon>Devosiaceae</taxon>
        <taxon>Devosia</taxon>
    </lineage>
</organism>
<evidence type="ECO:0008006" key="4">
    <source>
        <dbReference type="Google" id="ProtNLM"/>
    </source>
</evidence>
<dbReference type="Proteomes" id="UP000268844">
    <property type="component" value="Unassembled WGS sequence"/>
</dbReference>
<keyword evidence="1" id="KW-0732">Signal</keyword>
<dbReference type="OrthoDB" id="7949732at2"/>
<proteinExistence type="predicted"/>
<keyword evidence="3" id="KW-1185">Reference proteome</keyword>
<accession>A0A447IB60</accession>
<feature type="signal peptide" evidence="1">
    <location>
        <begin position="1"/>
        <end position="34"/>
    </location>
</feature>
<dbReference type="RefSeq" id="WP_126150340.1">
    <property type="nucleotide sequence ID" value="NZ_JBHTMH010000001.1"/>
</dbReference>
<gene>
    <name evidence="2" type="ORF">DEVEQU_01930</name>
</gene>
<evidence type="ECO:0000256" key="1">
    <source>
        <dbReference type="SAM" id="SignalP"/>
    </source>
</evidence>
<evidence type="ECO:0000313" key="2">
    <source>
        <dbReference type="EMBL" id="VDS04790.1"/>
    </source>
</evidence>
<feature type="chain" id="PRO_5019331630" description="DUF4142 domain-containing protein" evidence="1">
    <location>
        <begin position="35"/>
        <end position="249"/>
    </location>
</feature>
<sequence>MSLPRTLTAAVTKSCRPLLFGLCASVSLAGAALAQQAPVPNPFEAELMQAAPELFGFLKTNFLSEFQDLVVNAQMTHASGGDLSGLVQGHLLQLRKSYAAKVAVASDATLAALGDATISLTNAVLEGEGELACANYSVNGPAVFDGTPAAAKYEDLLLAQIVHVLVAARDGITAPTARQDASDADWQTLIDHMIALGMSNEALAGLAQQDPTNPALCGTMISLFQAMASEPTGAGARVRAQFFSQVAAL</sequence>
<dbReference type="EMBL" id="UZWD01000025">
    <property type="protein sequence ID" value="VDS04790.1"/>
    <property type="molecule type" value="Genomic_DNA"/>
</dbReference>